<name>A0AB34JKN3_PRYPA</name>
<keyword evidence="1" id="KW-0472">Membrane</keyword>
<evidence type="ECO:0000313" key="3">
    <source>
        <dbReference type="Proteomes" id="UP001515480"/>
    </source>
</evidence>
<comment type="caution">
    <text evidence="2">The sequence shown here is derived from an EMBL/GenBank/DDBJ whole genome shotgun (WGS) entry which is preliminary data.</text>
</comment>
<keyword evidence="1" id="KW-1133">Transmembrane helix</keyword>
<evidence type="ECO:0000313" key="2">
    <source>
        <dbReference type="EMBL" id="KAL1522125.1"/>
    </source>
</evidence>
<evidence type="ECO:0000256" key="1">
    <source>
        <dbReference type="SAM" id="Phobius"/>
    </source>
</evidence>
<feature type="transmembrane region" description="Helical" evidence="1">
    <location>
        <begin position="56"/>
        <end position="79"/>
    </location>
</feature>
<dbReference type="Proteomes" id="UP001515480">
    <property type="component" value="Unassembled WGS sequence"/>
</dbReference>
<dbReference type="EMBL" id="JBGBPQ010000007">
    <property type="protein sequence ID" value="KAL1522125.1"/>
    <property type="molecule type" value="Genomic_DNA"/>
</dbReference>
<dbReference type="AlphaFoldDB" id="A0AB34JKN3"/>
<feature type="transmembrane region" description="Helical" evidence="1">
    <location>
        <begin position="174"/>
        <end position="194"/>
    </location>
</feature>
<keyword evidence="1" id="KW-0812">Transmembrane</keyword>
<accession>A0AB34JKN3</accession>
<gene>
    <name evidence="2" type="ORF">AB1Y20_021766</name>
</gene>
<evidence type="ECO:0008006" key="4">
    <source>
        <dbReference type="Google" id="ProtNLM"/>
    </source>
</evidence>
<feature type="transmembrane region" description="Helical" evidence="1">
    <location>
        <begin position="147"/>
        <end position="168"/>
    </location>
</feature>
<feature type="transmembrane region" description="Helical" evidence="1">
    <location>
        <begin position="99"/>
        <end position="126"/>
    </location>
</feature>
<organism evidence="2 3">
    <name type="scientific">Prymnesium parvum</name>
    <name type="common">Toxic golden alga</name>
    <dbReference type="NCBI Taxonomy" id="97485"/>
    <lineage>
        <taxon>Eukaryota</taxon>
        <taxon>Haptista</taxon>
        <taxon>Haptophyta</taxon>
        <taxon>Prymnesiophyceae</taxon>
        <taxon>Prymnesiales</taxon>
        <taxon>Prymnesiaceae</taxon>
        <taxon>Prymnesium</taxon>
    </lineage>
</organism>
<keyword evidence="3" id="KW-1185">Reference proteome</keyword>
<sequence>MPSPTSPVLRRSSSGNPELLSLKPLGQSDMLEAERQALKWEAYHASLDIIEREMTVLLQFLSNIGTVGTLIAGFTWAGFSDEYMPEHMSETTEIFFMGFITLAFGSMVSTVFASMATSTLGPALALKGVDGTAMRRAVERMKLERRRALTAFTVGGVSFAAAFLVLIWAKLEYLSAKVLCTLLWCACAATMIWMTRSSVLAFCIPEASPITNQGVVQGVDFVRKADQAATNPAQHGRVALRQVSGSSLPRSTCSTNASVH</sequence>
<proteinExistence type="predicted"/>
<reference evidence="2 3" key="1">
    <citation type="journal article" date="2024" name="Science">
        <title>Giant polyketide synthase enzymes in the biosynthesis of giant marine polyether toxins.</title>
        <authorList>
            <person name="Fallon T.R."/>
            <person name="Shende V.V."/>
            <person name="Wierzbicki I.H."/>
            <person name="Pendleton A.L."/>
            <person name="Watervoot N.F."/>
            <person name="Auber R.P."/>
            <person name="Gonzalez D.J."/>
            <person name="Wisecaver J.H."/>
            <person name="Moore B.S."/>
        </authorList>
    </citation>
    <scope>NUCLEOTIDE SEQUENCE [LARGE SCALE GENOMIC DNA]</scope>
    <source>
        <strain evidence="2 3">12B1</strain>
    </source>
</reference>
<protein>
    <recommendedName>
        <fullName evidence="4">H(+)-exporting diphosphatase</fullName>
    </recommendedName>
</protein>